<dbReference type="Proteomes" id="UP001140560">
    <property type="component" value="Unassembled WGS sequence"/>
</dbReference>
<feature type="coiled-coil region" evidence="1">
    <location>
        <begin position="167"/>
        <end position="194"/>
    </location>
</feature>
<dbReference type="Pfam" id="PF24564">
    <property type="entry name" value="DUF7605"/>
    <property type="match status" value="1"/>
</dbReference>
<evidence type="ECO:0000256" key="1">
    <source>
        <dbReference type="SAM" id="Coils"/>
    </source>
</evidence>
<dbReference type="EMBL" id="JAPEUY010000019">
    <property type="protein sequence ID" value="KAJ4363420.1"/>
    <property type="molecule type" value="Genomic_DNA"/>
</dbReference>
<name>A0A9W9CI41_9PLEO</name>
<gene>
    <name evidence="3" type="ORF">N0V83_009713</name>
</gene>
<evidence type="ECO:0000313" key="4">
    <source>
        <dbReference type="Proteomes" id="UP001140560"/>
    </source>
</evidence>
<evidence type="ECO:0000259" key="2">
    <source>
        <dbReference type="Pfam" id="PF24564"/>
    </source>
</evidence>
<keyword evidence="4" id="KW-1185">Reference proteome</keyword>
<reference evidence="3" key="1">
    <citation type="submission" date="2022-10" db="EMBL/GenBank/DDBJ databases">
        <title>Tapping the CABI collections for fungal endophytes: first genome assemblies for Collariella, Neodidymelliopsis, Ascochyta clinopodiicola, Didymella pomorum, Didymosphaeria variabile, Neocosmospora piperis and Neocucurbitaria cava.</title>
        <authorList>
            <person name="Hill R."/>
        </authorList>
    </citation>
    <scope>NUCLEOTIDE SEQUENCE</scope>
    <source>
        <strain evidence="3">IMI 356814</strain>
    </source>
</reference>
<feature type="domain" description="DUF7605" evidence="2">
    <location>
        <begin position="1"/>
        <end position="144"/>
    </location>
</feature>
<sequence>MKDDMSTVWDSFEHDLQAHLDQLKQLVLEAFTKVLTIALATAGDANAPTASTDNTTQRSAMRILAATLLHRADIVLHGLEKAQDTFFSSSLSSLHTDIFSSVRTAFIGKLMETTYHAANMEYGAGSDRRRKDLITGRISSRSLFNSHRQDSKERFRQLAAELQVKVRQVVYQQVELLEADLQTLRDENAVLDSERDPEFRRRVELEIGLVNGEVERLGRVVGRVV</sequence>
<dbReference type="OrthoDB" id="3598281at2759"/>
<comment type="caution">
    <text evidence="3">The sequence shown here is derived from an EMBL/GenBank/DDBJ whole genome shotgun (WGS) entry which is preliminary data.</text>
</comment>
<accession>A0A9W9CI41</accession>
<dbReference type="InterPro" id="IPR056024">
    <property type="entry name" value="DUF7605"/>
</dbReference>
<protein>
    <recommendedName>
        <fullName evidence="2">DUF7605 domain-containing protein</fullName>
    </recommendedName>
</protein>
<proteinExistence type="predicted"/>
<organism evidence="3 4">
    <name type="scientific">Neocucurbitaria cava</name>
    <dbReference type="NCBI Taxonomy" id="798079"/>
    <lineage>
        <taxon>Eukaryota</taxon>
        <taxon>Fungi</taxon>
        <taxon>Dikarya</taxon>
        <taxon>Ascomycota</taxon>
        <taxon>Pezizomycotina</taxon>
        <taxon>Dothideomycetes</taxon>
        <taxon>Pleosporomycetidae</taxon>
        <taxon>Pleosporales</taxon>
        <taxon>Pleosporineae</taxon>
        <taxon>Cucurbitariaceae</taxon>
        <taxon>Neocucurbitaria</taxon>
    </lineage>
</organism>
<dbReference type="AlphaFoldDB" id="A0A9W9CI41"/>
<keyword evidence="1" id="KW-0175">Coiled coil</keyword>
<evidence type="ECO:0000313" key="3">
    <source>
        <dbReference type="EMBL" id="KAJ4363420.1"/>
    </source>
</evidence>